<sequence>MLLLRENMRAYPIKTKYIKRGENFIPIVVEAIKNSGISLEDGDFVVLSEKMVSTAEGNFVDENNFKPGILAYFCYYWSKYLWGHILGKLLKVKEDKIKNLRNMPKEETLKHKQTIIETVGLRYALKPYAEGGVDLTNVPGTYACPLPKNPKKWAEELYKEIKKELGVDVVVMVADTDATYKVLNFYVTALPYAIDGIISGIGVFGFILGRLADVLKIGGFVGCTPLAIAGNEKYYKKYSIYELVRIAFICDRVHKTIKNINEVLEKYNSYIITEEILEKLEHTPVVVVKMKEEYLPAEQGKDKSNNSN</sequence>
<dbReference type="GO" id="GO:0052618">
    <property type="term" value="F:coenzyme F420-0:L-glutamate ligase activity"/>
    <property type="evidence" value="ECO:0007669"/>
    <property type="project" value="TreeGrafter"/>
</dbReference>
<dbReference type="HOGENOM" id="CLU_965090_0_0_2"/>
<name>C7P5Z3_METFA</name>
<dbReference type="Proteomes" id="UP000001495">
    <property type="component" value="Chromosome"/>
</dbReference>
<protein>
    <recommendedName>
        <fullName evidence="1">Coenzyme F420:L-glutamate ligase-like domain-containing protein</fullName>
    </recommendedName>
</protein>
<dbReference type="eggNOG" id="arCOG02715">
    <property type="taxonomic scope" value="Archaea"/>
</dbReference>
<dbReference type="PIRSF" id="PIRSF006563">
    <property type="entry name" value="UCP006563"/>
    <property type="match status" value="1"/>
</dbReference>
<dbReference type="STRING" id="573064.Mefer_0133"/>
<dbReference type="Pfam" id="PF01996">
    <property type="entry name" value="F420_ligase"/>
    <property type="match status" value="1"/>
</dbReference>
<dbReference type="AlphaFoldDB" id="C7P5Z3"/>
<gene>
    <name evidence="2" type="ordered locus">Mefer_0133</name>
</gene>
<dbReference type="PANTHER" id="PTHR47917">
    <property type="match status" value="1"/>
</dbReference>
<dbReference type="PANTHER" id="PTHR47917:SF1">
    <property type="entry name" value="COENZYME F420:L-GLUTAMATE LIGASE"/>
    <property type="match status" value="1"/>
</dbReference>
<evidence type="ECO:0000313" key="2">
    <source>
        <dbReference type="EMBL" id="ACV23975.1"/>
    </source>
</evidence>
<dbReference type="InterPro" id="IPR002847">
    <property type="entry name" value="F420-0_gamma-glut_ligase-dom"/>
</dbReference>
<evidence type="ECO:0000259" key="1">
    <source>
        <dbReference type="Pfam" id="PF01996"/>
    </source>
</evidence>
<accession>C7P5Z3</accession>
<keyword evidence="3" id="KW-1185">Reference proteome</keyword>
<evidence type="ECO:0000313" key="3">
    <source>
        <dbReference type="Proteomes" id="UP000001495"/>
    </source>
</evidence>
<reference evidence="2" key="1">
    <citation type="submission" date="2009-08" db="EMBL/GenBank/DDBJ databases">
        <title>Complete sequence of chromosome of Methanocaldococcus fervens AG86.</title>
        <authorList>
            <consortium name="US DOE Joint Genome Institute"/>
            <person name="Lucas S."/>
            <person name="Copeland A."/>
            <person name="Lapidus A."/>
            <person name="Glavina del Rio T."/>
            <person name="Tice H."/>
            <person name="Bruce D."/>
            <person name="Goodwin L."/>
            <person name="Pitluck S."/>
            <person name="Chertkov O."/>
            <person name="Detter J.C."/>
            <person name="Han C."/>
            <person name="Tapia R."/>
            <person name="Larimer F."/>
            <person name="Land M."/>
            <person name="Hauser L."/>
            <person name="Kyrpides N."/>
            <person name="Ovchinnikova G."/>
            <person name="Lupa-Sieprawska M."/>
            <person name="Whitman W.B."/>
        </authorList>
    </citation>
    <scope>NUCLEOTIDE SEQUENCE [LARGE SCALE GENOMIC DNA]</scope>
    <source>
        <strain evidence="2">AG86</strain>
    </source>
</reference>
<feature type="domain" description="Coenzyme F420:L-glutamate ligase-like" evidence="1">
    <location>
        <begin position="13"/>
        <end position="198"/>
    </location>
</feature>
<dbReference type="EMBL" id="CP001696">
    <property type="protein sequence ID" value="ACV23975.1"/>
    <property type="molecule type" value="Genomic_DNA"/>
</dbReference>
<dbReference type="KEGG" id="mfe:Mefer_0133"/>
<dbReference type="InterPro" id="IPR012030">
    <property type="entry name" value="UCP006563"/>
</dbReference>
<organism evidence="2 3">
    <name type="scientific">Methanocaldococcus fervens (strain DSM 4213 / JCM 15782 / AG86)</name>
    <name type="common">Methanococcus fervens</name>
    <dbReference type="NCBI Taxonomy" id="573064"/>
    <lineage>
        <taxon>Archaea</taxon>
        <taxon>Methanobacteriati</taxon>
        <taxon>Methanobacteriota</taxon>
        <taxon>Methanomada group</taxon>
        <taxon>Methanococci</taxon>
        <taxon>Methanococcales</taxon>
        <taxon>Methanocaldococcaceae</taxon>
        <taxon>Methanocaldococcus</taxon>
    </lineage>
</organism>
<proteinExistence type="predicted"/>
<dbReference type="SUPFAM" id="SSF144010">
    <property type="entry name" value="CofE-like"/>
    <property type="match status" value="1"/>
</dbReference>
<dbReference type="Gene3D" id="3.30.1330.100">
    <property type="entry name" value="CofE-like"/>
    <property type="match status" value="1"/>
</dbReference>